<dbReference type="SMART" id="SM00849">
    <property type="entry name" value="Lactamase_B"/>
    <property type="match status" value="1"/>
</dbReference>
<proteinExistence type="inferred from homology"/>
<dbReference type="GO" id="GO:0019243">
    <property type="term" value="P:methylglyoxal catabolic process to D-lactate via S-lactoyl-glutathione"/>
    <property type="evidence" value="ECO:0007669"/>
    <property type="project" value="UniProtKB-UniRule"/>
</dbReference>
<evidence type="ECO:0000256" key="5">
    <source>
        <dbReference type="ARBA" id="ARBA00022801"/>
    </source>
</evidence>
<accession>A0A369ARJ9</accession>
<keyword evidence="4 7" id="KW-0479">Metal-binding</keyword>
<dbReference type="OrthoDB" id="9802248at2"/>
<dbReference type="Gene3D" id="3.60.15.10">
    <property type="entry name" value="Ribonuclease Z/Hydroxyacylglutathione hydrolase-like"/>
    <property type="match status" value="2"/>
</dbReference>
<dbReference type="NCBIfam" id="TIGR03413">
    <property type="entry name" value="GSH_gloB"/>
    <property type="match status" value="1"/>
</dbReference>
<reference evidence="10 11" key="1">
    <citation type="submission" date="2018-07" db="EMBL/GenBank/DDBJ databases">
        <title>Genomic Encyclopedia of Type Strains, Phase IV (KMG-IV): sequencing the most valuable type-strain genomes for metagenomic binning, comparative biology and taxonomic classification.</title>
        <authorList>
            <person name="Goeker M."/>
        </authorList>
    </citation>
    <scope>NUCLEOTIDE SEQUENCE [LARGE SCALE GENOMIC DNA]</scope>
    <source>
        <strain evidence="10 11">DSM 100911</strain>
    </source>
</reference>
<feature type="binding site" evidence="7">
    <location>
        <position position="110"/>
    </location>
    <ligand>
        <name>Zn(2+)</name>
        <dbReference type="ChEBI" id="CHEBI:29105"/>
        <label>1</label>
    </ligand>
</feature>
<evidence type="ECO:0000256" key="6">
    <source>
        <dbReference type="ARBA" id="ARBA00022833"/>
    </source>
</evidence>
<feature type="binding site" evidence="7">
    <location>
        <position position="186"/>
    </location>
    <ligand>
        <name>Zn(2+)</name>
        <dbReference type="ChEBI" id="CHEBI:29105"/>
        <label>1</label>
    </ligand>
</feature>
<evidence type="ECO:0000256" key="2">
    <source>
        <dbReference type="ARBA" id="ARBA00004963"/>
    </source>
</evidence>
<feature type="binding site" evidence="7">
    <location>
        <position position="164"/>
    </location>
    <ligand>
        <name>Zn(2+)</name>
        <dbReference type="ChEBI" id="CHEBI:29105"/>
        <label>1</label>
    </ligand>
</feature>
<dbReference type="GO" id="GO:0046872">
    <property type="term" value="F:metal ion binding"/>
    <property type="evidence" value="ECO:0007669"/>
    <property type="project" value="UniProtKB-KW"/>
</dbReference>
<name>A0A369ARJ9_9BURK</name>
<evidence type="ECO:0000259" key="9">
    <source>
        <dbReference type="SMART" id="SM00849"/>
    </source>
</evidence>
<feature type="binding site" evidence="7">
    <location>
        <position position="112"/>
    </location>
    <ligand>
        <name>Zn(2+)</name>
        <dbReference type="ChEBI" id="CHEBI:29105"/>
        <label>2</label>
    </ligand>
</feature>
<gene>
    <name evidence="7" type="primary">gloB</name>
    <name evidence="10" type="ORF">DFR45_101530</name>
</gene>
<dbReference type="Pfam" id="PF16123">
    <property type="entry name" value="HAGH_C"/>
    <property type="match status" value="1"/>
</dbReference>
<dbReference type="CDD" id="cd07723">
    <property type="entry name" value="hydroxyacylglutathione_hydrolase_MBL-fold"/>
    <property type="match status" value="1"/>
</dbReference>
<comment type="catalytic activity">
    <reaction evidence="1 7">
        <text>an S-(2-hydroxyacyl)glutathione + H2O = a 2-hydroxy carboxylate + glutathione + H(+)</text>
        <dbReference type="Rhea" id="RHEA:21864"/>
        <dbReference type="ChEBI" id="CHEBI:15377"/>
        <dbReference type="ChEBI" id="CHEBI:15378"/>
        <dbReference type="ChEBI" id="CHEBI:57925"/>
        <dbReference type="ChEBI" id="CHEBI:58896"/>
        <dbReference type="ChEBI" id="CHEBI:71261"/>
        <dbReference type="EC" id="3.1.2.6"/>
    </reaction>
</comment>
<keyword evidence="5 7" id="KW-0378">Hydrolase</keyword>
<dbReference type="PANTHER" id="PTHR43705">
    <property type="entry name" value="HYDROXYACYLGLUTATHIONE HYDROLASE"/>
    <property type="match status" value="1"/>
</dbReference>
<dbReference type="UniPathway" id="UPA00619">
    <property type="reaction ID" value="UER00676"/>
</dbReference>
<comment type="caution">
    <text evidence="10">The sequence shown here is derived from an EMBL/GenBank/DDBJ whole genome shotgun (WGS) entry which is preliminary data.</text>
</comment>
<organism evidence="10 11">
    <name type="scientific">Extensimonas vulgaris</name>
    <dbReference type="NCBI Taxonomy" id="1031594"/>
    <lineage>
        <taxon>Bacteria</taxon>
        <taxon>Pseudomonadati</taxon>
        <taxon>Pseudomonadota</taxon>
        <taxon>Betaproteobacteria</taxon>
        <taxon>Burkholderiales</taxon>
        <taxon>Comamonadaceae</taxon>
        <taxon>Extensimonas</taxon>
    </lineage>
</organism>
<dbReference type="InterPro" id="IPR001279">
    <property type="entry name" value="Metallo-B-lactamas"/>
</dbReference>
<comment type="pathway">
    <text evidence="2 7">Secondary metabolite metabolism; methylglyoxal degradation; (R)-lactate from methylglyoxal: step 2/2.</text>
</comment>
<evidence type="ECO:0000313" key="11">
    <source>
        <dbReference type="Proteomes" id="UP000252174"/>
    </source>
</evidence>
<feature type="binding site" evidence="7">
    <location>
        <position position="108"/>
    </location>
    <ligand>
        <name>Zn(2+)</name>
        <dbReference type="ChEBI" id="CHEBI:29105"/>
        <label>1</label>
    </ligand>
</feature>
<dbReference type="InterPro" id="IPR017782">
    <property type="entry name" value="Hydroxyacylglutathione_Hdrlase"/>
</dbReference>
<dbReference type="InterPro" id="IPR036866">
    <property type="entry name" value="RibonucZ/Hydroxyglut_hydro"/>
</dbReference>
<comment type="cofactor">
    <cofactor evidence="7">
        <name>Zn(2+)</name>
        <dbReference type="ChEBI" id="CHEBI:29105"/>
    </cofactor>
    <text evidence="7">Binds 2 Zn(2+) ions per subunit.</text>
</comment>
<feature type="domain" description="Metallo-beta-lactamase" evidence="9">
    <location>
        <begin position="11"/>
        <end position="224"/>
    </location>
</feature>
<comment type="similarity">
    <text evidence="3 7">Belongs to the metallo-beta-lactamase superfamily. Glyoxalase II family.</text>
</comment>
<dbReference type="SUPFAM" id="SSF56281">
    <property type="entry name" value="Metallo-hydrolase/oxidoreductase"/>
    <property type="match status" value="2"/>
</dbReference>
<dbReference type="PIRSF" id="PIRSF005457">
    <property type="entry name" value="Glx"/>
    <property type="match status" value="1"/>
</dbReference>
<keyword evidence="6 7" id="KW-0862">Zinc</keyword>
<dbReference type="InterPro" id="IPR032282">
    <property type="entry name" value="HAGH_C"/>
</dbReference>
<dbReference type="InterPro" id="IPR035680">
    <property type="entry name" value="Clx_II_MBL"/>
</dbReference>
<evidence type="ECO:0000313" key="10">
    <source>
        <dbReference type="EMBL" id="RCX11992.1"/>
    </source>
</evidence>
<dbReference type="AlphaFoldDB" id="A0A369ARJ9"/>
<dbReference type="Pfam" id="PF00753">
    <property type="entry name" value="Lactamase_B"/>
    <property type="match status" value="1"/>
</dbReference>
<comment type="subunit">
    <text evidence="7">Monomer.</text>
</comment>
<dbReference type="PANTHER" id="PTHR43705:SF1">
    <property type="entry name" value="HYDROXYACYLGLUTATHIONE HYDROLASE GLOB"/>
    <property type="match status" value="1"/>
</dbReference>
<protein>
    <recommendedName>
        <fullName evidence="7">Hydroxyacylglutathione hydrolase</fullName>
        <ecNumber evidence="7">3.1.2.6</ecNumber>
    </recommendedName>
    <alternativeName>
        <fullName evidence="7">Glyoxalase II</fullName>
        <shortName evidence="7">Glx II</shortName>
    </alternativeName>
</protein>
<keyword evidence="11" id="KW-1185">Reference proteome</keyword>
<sequence>MKLIPLPAFSDNYLWLLHDEAGQALVVDPGDAAPVQDALQRLGACPTLGVDSEKAPQRDQFLPDSPPHSGTMGQEDGKKWAAAAHSQPTIPKSDRLLGLQLRAILVTHHHPDHVGGVAALRDATGAQVYGPARETVPEPLVRLQQGDTVEVLGLRFAVLDVPGHTAGHIAFFAPEAEGGPLLFCGDTLFSGGCGRLFEGTPAQMLASLDQLAALPDATRVCCAHEYTLSNLKFARAVEPDNQALRDYQQRCEDLRAQGLPTLPSTIALERAINPFLRTREAAVAAAAQRHDPAVNPADPVAVLAALRAWKNGFQ</sequence>
<dbReference type="Proteomes" id="UP000252174">
    <property type="component" value="Unassembled WGS sequence"/>
</dbReference>
<evidence type="ECO:0000256" key="7">
    <source>
        <dbReference type="HAMAP-Rule" id="MF_01374"/>
    </source>
</evidence>
<dbReference type="InterPro" id="IPR050110">
    <property type="entry name" value="Glyoxalase_II_hydrolase"/>
</dbReference>
<evidence type="ECO:0000256" key="4">
    <source>
        <dbReference type="ARBA" id="ARBA00022723"/>
    </source>
</evidence>
<dbReference type="GO" id="GO:0004416">
    <property type="term" value="F:hydroxyacylglutathione hydrolase activity"/>
    <property type="evidence" value="ECO:0007669"/>
    <property type="project" value="UniProtKB-UniRule"/>
</dbReference>
<evidence type="ECO:0000256" key="3">
    <source>
        <dbReference type="ARBA" id="ARBA00006759"/>
    </source>
</evidence>
<dbReference type="HAMAP" id="MF_01374">
    <property type="entry name" value="Glyoxalase_2"/>
    <property type="match status" value="1"/>
</dbReference>
<feature type="binding site" evidence="7">
    <location>
        <position position="113"/>
    </location>
    <ligand>
        <name>Zn(2+)</name>
        <dbReference type="ChEBI" id="CHEBI:29105"/>
        <label>2</label>
    </ligand>
</feature>
<dbReference type="EMBL" id="QPJU01000001">
    <property type="protein sequence ID" value="RCX11992.1"/>
    <property type="molecule type" value="Genomic_DNA"/>
</dbReference>
<feature type="binding site" evidence="7">
    <location>
        <position position="186"/>
    </location>
    <ligand>
        <name>Zn(2+)</name>
        <dbReference type="ChEBI" id="CHEBI:29105"/>
        <label>2</label>
    </ligand>
</feature>
<dbReference type="EC" id="3.1.2.6" evidence="7"/>
<dbReference type="RefSeq" id="WP_114482114.1">
    <property type="nucleotide sequence ID" value="NZ_QPJU01000001.1"/>
</dbReference>
<comment type="function">
    <text evidence="7">Thiolesterase that catalyzes the hydrolysis of S-D-lactoyl-glutathione to form glutathione and D-lactic acid.</text>
</comment>
<evidence type="ECO:0000256" key="8">
    <source>
        <dbReference type="SAM" id="MobiDB-lite"/>
    </source>
</evidence>
<feature type="binding site" evidence="7">
    <location>
        <position position="224"/>
    </location>
    <ligand>
        <name>Zn(2+)</name>
        <dbReference type="ChEBI" id="CHEBI:29105"/>
        <label>2</label>
    </ligand>
</feature>
<evidence type="ECO:0000256" key="1">
    <source>
        <dbReference type="ARBA" id="ARBA00001623"/>
    </source>
</evidence>
<feature type="region of interest" description="Disordered" evidence="8">
    <location>
        <begin position="49"/>
        <end position="77"/>
    </location>
</feature>